<dbReference type="RefSeq" id="WP_094813543.1">
    <property type="nucleotide sequence ID" value="NZ_NEVU01000002.1"/>
</dbReference>
<dbReference type="OrthoDB" id="6638191at2"/>
<sequence length="99" mass="11385">MNQIGGVGIAWYRREDYDRVRAISDDAHTFPDTFDDWEKRAEEGRKEMLKHGYVVIKAYIDPDTFPAWCRAHGHKVDSKARMAFASAESHRVTSNVNKG</sequence>
<dbReference type="AlphaFoldDB" id="A0A261VNP9"/>
<accession>A0A261VNP9</accession>
<protein>
    <submittedName>
        <fullName evidence="1">Uncharacterized protein</fullName>
    </submittedName>
</protein>
<keyword evidence="2" id="KW-1185">Reference proteome</keyword>
<gene>
    <name evidence="1" type="ORF">CAL22_08890</name>
</gene>
<comment type="caution">
    <text evidence="1">The sequence shown here is derived from an EMBL/GenBank/DDBJ whole genome shotgun (WGS) entry which is preliminary data.</text>
</comment>
<evidence type="ECO:0000313" key="2">
    <source>
        <dbReference type="Proteomes" id="UP000216429"/>
    </source>
</evidence>
<dbReference type="EMBL" id="NEVU01000002">
    <property type="protein sequence ID" value="OZI75200.1"/>
    <property type="molecule type" value="Genomic_DNA"/>
</dbReference>
<evidence type="ECO:0000313" key="1">
    <source>
        <dbReference type="EMBL" id="OZI75200.1"/>
    </source>
</evidence>
<organism evidence="1 2">
    <name type="scientific">Bordetella genomosp. 12</name>
    <dbReference type="NCBI Taxonomy" id="463035"/>
    <lineage>
        <taxon>Bacteria</taxon>
        <taxon>Pseudomonadati</taxon>
        <taxon>Pseudomonadota</taxon>
        <taxon>Betaproteobacteria</taxon>
        <taxon>Burkholderiales</taxon>
        <taxon>Alcaligenaceae</taxon>
        <taxon>Bordetella</taxon>
    </lineage>
</organism>
<proteinExistence type="predicted"/>
<name>A0A261VNP9_9BORD</name>
<dbReference type="Proteomes" id="UP000216429">
    <property type="component" value="Unassembled WGS sequence"/>
</dbReference>
<reference evidence="2" key="1">
    <citation type="submission" date="2017-05" db="EMBL/GenBank/DDBJ databases">
        <title>Complete and WGS of Bordetella genogroups.</title>
        <authorList>
            <person name="Spilker T."/>
            <person name="Lipuma J."/>
        </authorList>
    </citation>
    <scope>NUCLEOTIDE SEQUENCE [LARGE SCALE GENOMIC DNA]</scope>
    <source>
        <strain evidence="2">AU6712</strain>
    </source>
</reference>